<evidence type="ECO:0000259" key="4">
    <source>
        <dbReference type="Pfam" id="PF18912"/>
    </source>
</evidence>
<dbReference type="InterPro" id="IPR051910">
    <property type="entry name" value="ComF/GntX_DNA_util-trans"/>
</dbReference>
<gene>
    <name evidence="5" type="ORF">CEJ45_19885</name>
</gene>
<dbReference type="Pfam" id="PF18912">
    <property type="entry name" value="DZR_2"/>
    <property type="match status" value="1"/>
</dbReference>
<evidence type="ECO:0000313" key="5">
    <source>
        <dbReference type="EMBL" id="OWY32725.1"/>
    </source>
</evidence>
<dbReference type="EMBL" id="NJGV01000023">
    <property type="protein sequence ID" value="OWY32725.1"/>
    <property type="molecule type" value="Genomic_DNA"/>
</dbReference>
<dbReference type="Pfam" id="PF00156">
    <property type="entry name" value="Pribosyltran"/>
    <property type="match status" value="1"/>
</dbReference>
<dbReference type="InterPro" id="IPR000836">
    <property type="entry name" value="PRTase_dom"/>
</dbReference>
<comment type="similarity">
    <text evidence="1">Belongs to the ComF/GntX family.</text>
</comment>
<reference evidence="5 6" key="1">
    <citation type="journal article" date="2010" name="Int. J. Syst. Evol. Microbiol.">
        <title>Reclassification of Herbaspirillum putei as a later heterotypic synonym of Herbaspirillum huttiense, with the description of H. huttiense subsp. huttiense subsp. nov. and H. huttiense subsp. putei subsp. nov., comb. nov., and description of Herbaspirillum aquaticum sp. nov.</title>
        <authorList>
            <person name="Dobritsa A.P."/>
            <person name="Reddy M.C."/>
            <person name="Samadpour M."/>
        </authorList>
    </citation>
    <scope>NUCLEOTIDE SEQUENCE [LARGE SCALE GENOMIC DNA]</scope>
    <source>
        <strain evidence="5 6">IEH 4430</strain>
    </source>
</reference>
<proteinExistence type="inferred from homology"/>
<evidence type="ECO:0000259" key="3">
    <source>
        <dbReference type="Pfam" id="PF00156"/>
    </source>
</evidence>
<keyword evidence="5" id="KW-0328">Glycosyltransferase</keyword>
<dbReference type="AlphaFoldDB" id="A0A225SNY0"/>
<dbReference type="Gene3D" id="3.40.50.2020">
    <property type="match status" value="1"/>
</dbReference>
<dbReference type="PANTHER" id="PTHR47505">
    <property type="entry name" value="DNA UTILIZATION PROTEIN YHGH"/>
    <property type="match status" value="1"/>
</dbReference>
<keyword evidence="6" id="KW-1185">Reference proteome</keyword>
<accession>A0A225SNY0</accession>
<feature type="compositionally biased region" description="Low complexity" evidence="2">
    <location>
        <begin position="1"/>
        <end position="17"/>
    </location>
</feature>
<feature type="domain" description="Double zinc ribbon" evidence="4">
    <location>
        <begin position="50"/>
        <end position="102"/>
    </location>
</feature>
<dbReference type="InterPro" id="IPR044005">
    <property type="entry name" value="DZR_2"/>
</dbReference>
<evidence type="ECO:0000256" key="1">
    <source>
        <dbReference type="ARBA" id="ARBA00008007"/>
    </source>
</evidence>
<dbReference type="Proteomes" id="UP000214747">
    <property type="component" value="Unassembled WGS sequence"/>
</dbReference>
<dbReference type="InterPro" id="IPR029057">
    <property type="entry name" value="PRTase-like"/>
</dbReference>
<dbReference type="RefSeq" id="WP_088756821.1">
    <property type="nucleotide sequence ID" value="NZ_NJGV01000023.1"/>
</dbReference>
<feature type="region of interest" description="Disordered" evidence="2">
    <location>
        <begin position="1"/>
        <end position="38"/>
    </location>
</feature>
<name>A0A225SNY0_9BURK</name>
<organism evidence="5 6">
    <name type="scientific">Herbaspirillum aquaticum</name>
    <dbReference type="NCBI Taxonomy" id="568783"/>
    <lineage>
        <taxon>Bacteria</taxon>
        <taxon>Pseudomonadati</taxon>
        <taxon>Pseudomonadota</taxon>
        <taxon>Betaproteobacteria</taxon>
        <taxon>Burkholderiales</taxon>
        <taxon>Oxalobacteraceae</taxon>
        <taxon>Herbaspirillum</taxon>
    </lineage>
</organism>
<dbReference type="SUPFAM" id="SSF53271">
    <property type="entry name" value="PRTase-like"/>
    <property type="match status" value="1"/>
</dbReference>
<dbReference type="GO" id="GO:0016757">
    <property type="term" value="F:glycosyltransferase activity"/>
    <property type="evidence" value="ECO:0007669"/>
    <property type="project" value="UniProtKB-KW"/>
</dbReference>
<comment type="caution">
    <text evidence="5">The sequence shown here is derived from an EMBL/GenBank/DDBJ whole genome shotgun (WGS) entry which is preliminary data.</text>
</comment>
<sequence>MDLKSSKPAAASPQAKPGTAYRAVAGKPPRPGKPSGPGWLQRLLAHMPQLLPSSCALCGAAGRETLCAPCHKRFYTRQHRRCIQCALPMPVTGKELRCGACLKDRPAFDATIVATDYFAPSDQLALALKFGGDLRLAPLLARLIFDATRRNPVPGSDVQLPMPILLAPVPLGLARLQERGFNQALEIARPLGKLMDIPVQPRLLERKKETEAQSALPVGARARNVRSAFALPFAAMDQVRGLHVGIVDDVMTTGATLNEVAIVLKRHGARRVTNLVFARTLPT</sequence>
<dbReference type="CDD" id="cd06223">
    <property type="entry name" value="PRTases_typeI"/>
    <property type="match status" value="1"/>
</dbReference>
<keyword evidence="5" id="KW-0808">Transferase</keyword>
<evidence type="ECO:0000313" key="6">
    <source>
        <dbReference type="Proteomes" id="UP000214747"/>
    </source>
</evidence>
<feature type="domain" description="Phosphoribosyltransferase" evidence="3">
    <location>
        <begin position="224"/>
        <end position="277"/>
    </location>
</feature>
<evidence type="ECO:0000256" key="2">
    <source>
        <dbReference type="SAM" id="MobiDB-lite"/>
    </source>
</evidence>
<dbReference type="PANTHER" id="PTHR47505:SF1">
    <property type="entry name" value="DNA UTILIZATION PROTEIN YHGH"/>
    <property type="match status" value="1"/>
</dbReference>
<protein>
    <submittedName>
        <fullName evidence="5">Amidophosphoribosyltransferase</fullName>
    </submittedName>
</protein>